<evidence type="ECO:0000313" key="2">
    <source>
        <dbReference type="EMBL" id="EPR78379.1"/>
    </source>
</evidence>
<accession>S7XH38</accession>
<evidence type="ECO:0000313" key="3">
    <source>
        <dbReference type="Proteomes" id="UP000014978"/>
    </source>
</evidence>
<dbReference type="EMBL" id="ATCN01000830">
    <property type="protein sequence ID" value="EPR78379.1"/>
    <property type="molecule type" value="Genomic_DNA"/>
</dbReference>
<dbReference type="HOGENOM" id="CLU_1286066_0_0_1"/>
<feature type="non-terminal residue" evidence="2">
    <location>
        <position position="1"/>
    </location>
</feature>
<dbReference type="VEuPathDB" id="MicrosporidiaDB:SLOPH_2586"/>
<protein>
    <submittedName>
        <fullName evidence="2">Uncharacterized protein</fullName>
    </submittedName>
</protein>
<organism evidence="2 3">
    <name type="scientific">Spraguea lophii (strain 42_110)</name>
    <name type="common">Microsporidian parasite</name>
    <dbReference type="NCBI Taxonomy" id="1358809"/>
    <lineage>
        <taxon>Eukaryota</taxon>
        <taxon>Fungi</taxon>
        <taxon>Fungi incertae sedis</taxon>
        <taxon>Microsporidia</taxon>
        <taxon>Spragueidae</taxon>
        <taxon>Spraguea</taxon>
    </lineage>
</organism>
<keyword evidence="3" id="KW-1185">Reference proteome</keyword>
<feature type="compositionally biased region" description="Basic and acidic residues" evidence="1">
    <location>
        <begin position="47"/>
        <end position="61"/>
    </location>
</feature>
<dbReference type="InParanoid" id="S7XH38"/>
<name>S7XH38_SPRLO</name>
<sequence length="215" mass="25238">NFINEINKINDKLLYILEIIESENCINNNLNNKQTCINKNDLVDNKDKRTENKQGDPKDTKCSNNNEIDVNNEVEDNNTINNSNEVGDNNTTHDNNEVDDNKVEDNIINNNNTAEDNNTTNNNNIKNNKINNNEIENKINHKEIITTLQNISKEYKNIYDIAKQEISINDKYTEYLDNHQINMNTPMNILLLDYFLRLRDKINYPDKEYKKNKNK</sequence>
<gene>
    <name evidence="2" type="ORF">SLOPH_2586</name>
</gene>
<evidence type="ECO:0000256" key="1">
    <source>
        <dbReference type="SAM" id="MobiDB-lite"/>
    </source>
</evidence>
<reference evidence="3" key="1">
    <citation type="journal article" date="2013" name="PLoS Genet.">
        <title>The genome of Spraguea lophii and the basis of host-microsporidian interactions.</title>
        <authorList>
            <person name="Campbell S.E."/>
            <person name="Williams T.A."/>
            <person name="Yousuf A."/>
            <person name="Soanes D.M."/>
            <person name="Paszkiewicz K.H."/>
            <person name="Williams B.A.P."/>
        </authorList>
    </citation>
    <scope>NUCLEOTIDE SEQUENCE [LARGE SCALE GENOMIC DNA]</scope>
    <source>
        <strain evidence="3">42_110</strain>
    </source>
</reference>
<dbReference type="AlphaFoldDB" id="S7XH38"/>
<comment type="caution">
    <text evidence="2">The sequence shown here is derived from an EMBL/GenBank/DDBJ whole genome shotgun (WGS) entry which is preliminary data.</text>
</comment>
<proteinExistence type="predicted"/>
<feature type="non-terminal residue" evidence="2">
    <location>
        <position position="215"/>
    </location>
</feature>
<feature type="region of interest" description="Disordered" evidence="1">
    <location>
        <begin position="47"/>
        <end position="101"/>
    </location>
</feature>
<dbReference type="Proteomes" id="UP000014978">
    <property type="component" value="Unassembled WGS sequence"/>
</dbReference>